<dbReference type="GO" id="GO:0005634">
    <property type="term" value="C:nucleus"/>
    <property type="evidence" value="ECO:0007669"/>
    <property type="project" value="TreeGrafter"/>
</dbReference>
<evidence type="ECO:0000256" key="3">
    <source>
        <dbReference type="SAM" id="MobiDB-lite"/>
    </source>
</evidence>
<evidence type="ECO:0000256" key="2">
    <source>
        <dbReference type="PIRNR" id="PIRNR028983"/>
    </source>
</evidence>
<dbReference type="EMBL" id="VJMH01006290">
    <property type="protein sequence ID" value="KAF0690900.1"/>
    <property type="molecule type" value="Genomic_DNA"/>
</dbReference>
<sequence>MDRTIARIEAREKDKMSKRNLGEIQDDSMGESDDEGEEDITLKSNGDHAESVEIDFVFTDPCEANFHSVRQLINTYLGAASFDSSNLANIIVSQQSTGSMVCCDGETDVFGFITALSLSRYANESSMRQILTLVQEKCPSDLKQTLNKILSTKLVGLVLNRRMINLPYQLVPHLHDALQQDIDWAIENELNQTLKDSYKFDYFLMLASVQVDNSAAKKPAGKKAKGEYAEPSIKTFDNFEEEFLEAEAELSFTFPTQNVLKEGAGISTEITVILVERQKHRGTIANMKAMLAA</sequence>
<dbReference type="Pfam" id="PF13862">
    <property type="entry name" value="BCCIP"/>
    <property type="match status" value="1"/>
</dbReference>
<reference evidence="5 6" key="1">
    <citation type="submission" date="2019-03" db="EMBL/GenBank/DDBJ databases">
        <authorList>
            <person name="Gaulin E."/>
            <person name="Dumas B."/>
        </authorList>
    </citation>
    <scope>NUCLEOTIDE SEQUENCE [LARGE SCALE GENOMIC DNA]</scope>
    <source>
        <strain evidence="5">CBS 568.67</strain>
    </source>
</reference>
<dbReference type="PANTHER" id="PTHR13261:SF0">
    <property type="entry name" value="BRCA2 AND CDKN1A-INTERACTING PROTEIN"/>
    <property type="match status" value="1"/>
</dbReference>
<dbReference type="PANTHER" id="PTHR13261">
    <property type="entry name" value="BRCA2 AND CDKN1A INTERACTING PROTEIN"/>
    <property type="match status" value="1"/>
</dbReference>
<reference evidence="4" key="2">
    <citation type="submission" date="2019-06" db="EMBL/GenBank/DDBJ databases">
        <title>Genomics analysis of Aphanomyces spp. identifies a new class of oomycete effector associated with host adaptation.</title>
        <authorList>
            <person name="Gaulin E."/>
        </authorList>
    </citation>
    <scope>NUCLEOTIDE SEQUENCE</scope>
    <source>
        <strain evidence="4">CBS 578.67</strain>
    </source>
</reference>
<evidence type="ECO:0000256" key="1">
    <source>
        <dbReference type="ARBA" id="ARBA00006781"/>
    </source>
</evidence>
<keyword evidence="6" id="KW-1185">Reference proteome</keyword>
<dbReference type="PIRSF" id="PIRSF028983">
    <property type="entry name" value="BCP1"/>
    <property type="match status" value="1"/>
</dbReference>
<accession>A0A485LA73</accession>
<protein>
    <submittedName>
        <fullName evidence="5">Aste57867_17763 protein</fullName>
    </submittedName>
</protein>
<dbReference type="Proteomes" id="UP000332933">
    <property type="component" value="Unassembled WGS sequence"/>
</dbReference>
<dbReference type="AlphaFoldDB" id="A0A485LA73"/>
<feature type="compositionally biased region" description="Acidic residues" evidence="3">
    <location>
        <begin position="24"/>
        <end position="39"/>
    </location>
</feature>
<organism evidence="5 6">
    <name type="scientific">Aphanomyces stellatus</name>
    <dbReference type="NCBI Taxonomy" id="120398"/>
    <lineage>
        <taxon>Eukaryota</taxon>
        <taxon>Sar</taxon>
        <taxon>Stramenopiles</taxon>
        <taxon>Oomycota</taxon>
        <taxon>Saprolegniomycetes</taxon>
        <taxon>Saprolegniales</taxon>
        <taxon>Verrucalvaceae</taxon>
        <taxon>Aphanomyces</taxon>
    </lineage>
</organism>
<comment type="similarity">
    <text evidence="1 2">Belongs to the BCP1 family.</text>
</comment>
<dbReference type="OrthoDB" id="27543at2759"/>
<dbReference type="InterPro" id="IPR025602">
    <property type="entry name" value="BCP1_family"/>
</dbReference>
<evidence type="ECO:0000313" key="6">
    <source>
        <dbReference type="Proteomes" id="UP000332933"/>
    </source>
</evidence>
<name>A0A485LA73_9STRA</name>
<feature type="region of interest" description="Disordered" evidence="3">
    <location>
        <begin position="1"/>
        <end position="45"/>
    </location>
</feature>
<proteinExistence type="inferred from homology"/>
<gene>
    <name evidence="5" type="primary">Aste57867_17763</name>
    <name evidence="4" type="ORF">As57867_017702</name>
    <name evidence="5" type="ORF">ASTE57867_17763</name>
</gene>
<dbReference type="EMBL" id="CAADRA010006311">
    <property type="protein sequence ID" value="VFT94509.1"/>
    <property type="molecule type" value="Genomic_DNA"/>
</dbReference>
<evidence type="ECO:0000313" key="5">
    <source>
        <dbReference type="EMBL" id="VFT94509.1"/>
    </source>
</evidence>
<evidence type="ECO:0000313" key="4">
    <source>
        <dbReference type="EMBL" id="KAF0690900.1"/>
    </source>
</evidence>
<feature type="compositionally biased region" description="Basic and acidic residues" evidence="3">
    <location>
        <begin position="1"/>
        <end position="21"/>
    </location>
</feature>